<name>A0A225VT16_9STRA</name>
<proteinExistence type="predicted"/>
<evidence type="ECO:0000313" key="1">
    <source>
        <dbReference type="EMBL" id="OWZ07927.1"/>
    </source>
</evidence>
<evidence type="ECO:0000313" key="2">
    <source>
        <dbReference type="Proteomes" id="UP000198211"/>
    </source>
</evidence>
<dbReference type="OrthoDB" id="128646at2759"/>
<keyword evidence="2" id="KW-1185">Reference proteome</keyword>
<gene>
    <name evidence="1" type="ORF">PHMEG_00019607</name>
</gene>
<reference evidence="2" key="1">
    <citation type="submission" date="2017-03" db="EMBL/GenBank/DDBJ databases">
        <title>Phytopthora megakarya and P. palmivora, two closely related causual agents of cacao black pod achieved similar genome size and gene model numbers by different mechanisms.</title>
        <authorList>
            <person name="Ali S."/>
            <person name="Shao J."/>
            <person name="Larry D.J."/>
            <person name="Kronmiller B."/>
            <person name="Shen D."/>
            <person name="Strem M.D."/>
            <person name="Melnick R.L."/>
            <person name="Guiltinan M.J."/>
            <person name="Tyler B.M."/>
            <person name="Meinhardt L.W."/>
            <person name="Bailey B.A."/>
        </authorList>
    </citation>
    <scope>NUCLEOTIDE SEQUENCE [LARGE SCALE GENOMIC DNA]</scope>
    <source>
        <strain evidence="2">zdho120</strain>
    </source>
</reference>
<comment type="caution">
    <text evidence="1">The sequence shown here is derived from an EMBL/GenBank/DDBJ whole genome shotgun (WGS) entry which is preliminary data.</text>
</comment>
<dbReference type="Proteomes" id="UP000198211">
    <property type="component" value="Unassembled WGS sequence"/>
</dbReference>
<dbReference type="EMBL" id="NBNE01003345">
    <property type="protein sequence ID" value="OWZ07927.1"/>
    <property type="molecule type" value="Genomic_DNA"/>
</dbReference>
<organism evidence="1 2">
    <name type="scientific">Phytophthora megakarya</name>
    <dbReference type="NCBI Taxonomy" id="4795"/>
    <lineage>
        <taxon>Eukaryota</taxon>
        <taxon>Sar</taxon>
        <taxon>Stramenopiles</taxon>
        <taxon>Oomycota</taxon>
        <taxon>Peronosporomycetes</taxon>
        <taxon>Peronosporales</taxon>
        <taxon>Peronosporaceae</taxon>
        <taxon>Phytophthora</taxon>
    </lineage>
</organism>
<protein>
    <submittedName>
        <fullName evidence="1">Uncharacterized protein</fullName>
    </submittedName>
</protein>
<accession>A0A225VT16</accession>
<sequence>MSWAIPSFRVYSKTFHVLPVTDKKDIVLGMPLLREQNPDVNWETLQVKPNS</sequence>
<dbReference type="AlphaFoldDB" id="A0A225VT16"/>